<keyword evidence="1" id="KW-1133">Transmembrane helix</keyword>
<gene>
    <name evidence="3" type="ORF">FOMG_19410</name>
</gene>
<reference evidence="3" key="2">
    <citation type="submission" date="2014-02" db="EMBL/GenBank/DDBJ databases">
        <title>Annotation of the Genome Sequence of Fusarium oxysporum f. sp. melonis 26406.</title>
        <authorList>
            <consortium name="The Broad Institute Genomics Platform"/>
            <person name="Ma L.-J."/>
            <person name="Corby-Kistler H."/>
            <person name="Broz K."/>
            <person name="Gale L.R."/>
            <person name="Jonkers W."/>
            <person name="O'Donnell K."/>
            <person name="Ploetz R."/>
            <person name="Steinberg C."/>
            <person name="Schwartz D.C."/>
            <person name="VanEtten H."/>
            <person name="Zhou S."/>
            <person name="Young S.K."/>
            <person name="Zeng Q."/>
            <person name="Gargeya S."/>
            <person name="Fitzgerald M."/>
            <person name="Abouelleil A."/>
            <person name="Alvarado L."/>
            <person name="Chapman S.B."/>
            <person name="Gainer-Dewar J."/>
            <person name="Goldberg J."/>
            <person name="Griggs A."/>
            <person name="Gujja S."/>
            <person name="Hansen M."/>
            <person name="Howarth C."/>
            <person name="Imamovic A."/>
            <person name="Ireland A."/>
            <person name="Larimer J."/>
            <person name="McCowan C."/>
            <person name="Murphy C."/>
            <person name="Pearson M."/>
            <person name="Poon T.W."/>
            <person name="Priest M."/>
            <person name="Roberts A."/>
            <person name="Saif S."/>
            <person name="Shea T."/>
            <person name="Sykes S."/>
            <person name="Wortman J."/>
            <person name="Nusbaum C."/>
            <person name="Birren B."/>
        </authorList>
    </citation>
    <scope>NUCLEOTIDE SEQUENCE</scope>
    <source>
        <strain evidence="3">26406</strain>
    </source>
</reference>
<organism evidence="3">
    <name type="scientific">Fusarium oxysporum f. sp. melonis 26406</name>
    <dbReference type="NCBI Taxonomy" id="1089452"/>
    <lineage>
        <taxon>Eukaryota</taxon>
        <taxon>Fungi</taxon>
        <taxon>Dikarya</taxon>
        <taxon>Ascomycota</taxon>
        <taxon>Pezizomycotina</taxon>
        <taxon>Sordariomycetes</taxon>
        <taxon>Hypocreomycetidae</taxon>
        <taxon>Hypocreales</taxon>
        <taxon>Nectriaceae</taxon>
        <taxon>Fusarium</taxon>
        <taxon>Fusarium oxysporum species complex</taxon>
    </lineage>
</organism>
<feature type="chain" id="PRO_5004933967" description="Extracellular membrane protein CFEM domain-containing protein" evidence="2">
    <location>
        <begin position="22"/>
        <end position="185"/>
    </location>
</feature>
<feature type="signal peptide" evidence="2">
    <location>
        <begin position="1"/>
        <end position="21"/>
    </location>
</feature>
<dbReference type="VEuPathDB" id="FungiDB:FOMG_19410"/>
<accession>W9YW89</accession>
<feature type="transmembrane region" description="Helical" evidence="1">
    <location>
        <begin position="161"/>
        <end position="184"/>
    </location>
</feature>
<evidence type="ECO:0000256" key="2">
    <source>
        <dbReference type="SAM" id="SignalP"/>
    </source>
</evidence>
<reference evidence="3" key="1">
    <citation type="submission" date="2012-04" db="EMBL/GenBank/DDBJ databases">
        <title>The Genome Sequence of Fusarium oxysporum melonis.</title>
        <authorList>
            <consortium name="The Broad Institute Genome Sequencing Platform"/>
            <person name="Ma L.-J."/>
            <person name="Gale L.R."/>
            <person name="Schwartz D.C."/>
            <person name="Zhou S."/>
            <person name="Corby-Kistler H."/>
            <person name="Young S.K."/>
            <person name="Zeng Q."/>
            <person name="Gargeya S."/>
            <person name="Fitzgerald M."/>
            <person name="Haas B."/>
            <person name="Abouelleil A."/>
            <person name="Alvarado L."/>
            <person name="Arachchi H.M."/>
            <person name="Berlin A."/>
            <person name="Brown A."/>
            <person name="Chapman S.B."/>
            <person name="Chen Z."/>
            <person name="Dunbar C."/>
            <person name="Freedman E."/>
            <person name="Gearin G."/>
            <person name="Goldberg J."/>
            <person name="Griggs A."/>
            <person name="Gujja S."/>
            <person name="Heiman D."/>
            <person name="Howarth C."/>
            <person name="Larson L."/>
            <person name="Lui A."/>
            <person name="MacDonald P.J.P."/>
            <person name="Montmayeur A."/>
            <person name="Murphy C."/>
            <person name="Neiman D."/>
            <person name="Pearson M."/>
            <person name="Priest M."/>
            <person name="Roberts A."/>
            <person name="Saif S."/>
            <person name="Shea T."/>
            <person name="Shenoy N."/>
            <person name="Sisk P."/>
            <person name="Stolte C."/>
            <person name="Sykes S."/>
            <person name="Wortman J."/>
            <person name="Nusbaum C."/>
            <person name="Birren B."/>
        </authorList>
    </citation>
    <scope>NUCLEOTIDE SEQUENCE</scope>
    <source>
        <strain evidence="3">26406</strain>
    </source>
</reference>
<sequence>MFTRYLLVSLTYLLQSASSEATQTIASVDDYQLQRSCAIPCWWLGDPDDNDSSDVLGRRLQCCDGVPCRDVKDSCYCRPDLRVSASSHLSECVVRRCENEVDFSTAMNIYDDYCREKRDAASEPAETEATATVDLENEAEETAIDRGPGNQATADGSSSGAVIPVFGAFLVLGFSTLAIAMSIVI</sequence>
<keyword evidence="1" id="KW-0812">Transmembrane</keyword>
<proteinExistence type="predicted"/>
<evidence type="ECO:0008006" key="4">
    <source>
        <dbReference type="Google" id="ProtNLM"/>
    </source>
</evidence>
<keyword evidence="1" id="KW-0472">Membrane</keyword>
<dbReference type="HOGENOM" id="CLU_1461388_0_0_1"/>
<keyword evidence="2" id="KW-0732">Signal</keyword>
<evidence type="ECO:0000313" key="3">
    <source>
        <dbReference type="EMBL" id="EXK23834.1"/>
    </source>
</evidence>
<dbReference type="Proteomes" id="UP000030703">
    <property type="component" value="Unassembled WGS sequence"/>
</dbReference>
<dbReference type="AlphaFoldDB" id="W9YW89"/>
<dbReference type="EMBL" id="KI980536">
    <property type="protein sequence ID" value="EXK23834.1"/>
    <property type="molecule type" value="Genomic_DNA"/>
</dbReference>
<evidence type="ECO:0000256" key="1">
    <source>
        <dbReference type="SAM" id="Phobius"/>
    </source>
</evidence>
<dbReference type="OrthoDB" id="5421290at2759"/>
<name>W9YW89_FUSOX</name>
<protein>
    <recommendedName>
        <fullName evidence="4">Extracellular membrane protein CFEM domain-containing protein</fullName>
    </recommendedName>
</protein>